<proteinExistence type="predicted"/>
<reference evidence="1 2" key="2">
    <citation type="submission" date="2017-10" db="EMBL/GenBank/DDBJ databases">
        <title>Extensive intraspecific genome diversity in a model arbuscular mycorrhizal fungus.</title>
        <authorList>
            <person name="Chen E.C.H."/>
            <person name="Morin E."/>
            <person name="Baudet D."/>
            <person name="Noel J."/>
            <person name="Ndikumana S."/>
            <person name="Charron P."/>
            <person name="St-Onge C."/>
            <person name="Giorgi J."/>
            <person name="Grigoriev I.V."/>
            <person name="Roux C."/>
            <person name="Martin F.M."/>
            <person name="Corradi N."/>
        </authorList>
    </citation>
    <scope>NUCLEOTIDE SEQUENCE [LARGE SCALE GENOMIC DNA]</scope>
    <source>
        <strain evidence="1 2">C2</strain>
    </source>
</reference>
<accession>A0A2N1MGH9</accession>
<organism evidence="1 2">
    <name type="scientific">Rhizophagus irregularis</name>
    <dbReference type="NCBI Taxonomy" id="588596"/>
    <lineage>
        <taxon>Eukaryota</taxon>
        <taxon>Fungi</taxon>
        <taxon>Fungi incertae sedis</taxon>
        <taxon>Mucoromycota</taxon>
        <taxon>Glomeromycotina</taxon>
        <taxon>Glomeromycetes</taxon>
        <taxon>Glomerales</taxon>
        <taxon>Glomeraceae</taxon>
        <taxon>Rhizophagus</taxon>
    </lineage>
</organism>
<dbReference type="Proteomes" id="UP000233469">
    <property type="component" value="Unassembled WGS sequence"/>
</dbReference>
<sequence length="152" mass="17409">MDYINVFSLDLDVENNDFVEDEDVDRYSVFSLLLCMNLDRAYLSELNGDDEGWQLAVFMKFSRDHGHPILEFFSQYNIQLSNNSSSLSTSLLQNINNIDSNSLTWENPLANGIISDNDTSILNNDKLCKQFNKPINNMIVNKVACLNLFKIL</sequence>
<name>A0A2N1MGH9_9GLOM</name>
<evidence type="ECO:0000313" key="2">
    <source>
        <dbReference type="Proteomes" id="UP000233469"/>
    </source>
</evidence>
<comment type="caution">
    <text evidence="1">The sequence shown here is derived from an EMBL/GenBank/DDBJ whole genome shotgun (WGS) entry which is preliminary data.</text>
</comment>
<dbReference type="AlphaFoldDB" id="A0A2N1MGH9"/>
<protein>
    <submittedName>
        <fullName evidence="1">Uncharacterized protein</fullName>
    </submittedName>
</protein>
<dbReference type="EMBL" id="LLXL01002472">
    <property type="protein sequence ID" value="PKK60751.1"/>
    <property type="molecule type" value="Genomic_DNA"/>
</dbReference>
<gene>
    <name evidence="1" type="ORF">RhiirC2_792865</name>
</gene>
<evidence type="ECO:0000313" key="1">
    <source>
        <dbReference type="EMBL" id="PKK60751.1"/>
    </source>
</evidence>
<reference evidence="1 2" key="1">
    <citation type="submission" date="2016-04" db="EMBL/GenBank/DDBJ databases">
        <title>Genome analyses suggest a sexual origin of heterokaryosis in a supposedly ancient asexual fungus.</title>
        <authorList>
            <person name="Ropars J."/>
            <person name="Sedzielewska K."/>
            <person name="Noel J."/>
            <person name="Charron P."/>
            <person name="Farinelli L."/>
            <person name="Marton T."/>
            <person name="Kruger M."/>
            <person name="Pelin A."/>
            <person name="Brachmann A."/>
            <person name="Corradi N."/>
        </authorList>
    </citation>
    <scope>NUCLEOTIDE SEQUENCE [LARGE SCALE GENOMIC DNA]</scope>
    <source>
        <strain evidence="1 2">C2</strain>
    </source>
</reference>
<dbReference type="VEuPathDB" id="FungiDB:FUN_016925"/>